<dbReference type="AlphaFoldDB" id="A0A2G9YV75"/>
<dbReference type="InterPro" id="IPR004101">
    <property type="entry name" value="Mur_ligase_C"/>
</dbReference>
<feature type="domain" description="Mur ligase central" evidence="2">
    <location>
        <begin position="43"/>
        <end position="223"/>
    </location>
</feature>
<dbReference type="Proteomes" id="UP000229976">
    <property type="component" value="Unassembled WGS sequence"/>
</dbReference>
<proteinExistence type="predicted"/>
<dbReference type="Gene3D" id="3.40.1190.10">
    <property type="entry name" value="Mur-like, catalytic domain"/>
    <property type="match status" value="1"/>
</dbReference>
<dbReference type="SUPFAM" id="SSF53244">
    <property type="entry name" value="MurD-like peptide ligases, peptide-binding domain"/>
    <property type="match status" value="1"/>
</dbReference>
<dbReference type="PANTHER" id="PTHR23135">
    <property type="entry name" value="MUR LIGASE FAMILY MEMBER"/>
    <property type="match status" value="1"/>
</dbReference>
<sequence>MFLKKIIKKITPEFLIDWYHCFLPFLGAIIYRFPSRKLKVIGVTGTNGKSTTVSLITAILEEAGFKVASISSIRFKIENKKWSNPLKMTMPGRMVIQKFLRQAVDSSCQYAVLEVSSEGIKQHRHSFINFDTAVFTNLEPEHIESHGSFENYRKAKERLFQVAKGVHVVNAEDKNTEHFLKYTARKKYTYGLNHGEVNNQNIKLSLRLIGDFNIYNALAAICVGLSQGIDLNICKNALEKVREIPGRMQLVISEPFKFFVDYAVTPEALEKVYQTVKPKDGRLICLLGSCGGGRDKWKRPILGKIAGQYCDEVILTNEDPYDENPLKIIEEIESGFSQISQPKADRPLAGNYKLQIINEIQNSKLWKILDRREAIKKAIASAKPGDVIISTGKGSELWMCLANGKKIPWNEAETAKQEFISIRR</sequence>
<dbReference type="InterPro" id="IPR036565">
    <property type="entry name" value="Mur-like_cat_sf"/>
</dbReference>
<comment type="caution">
    <text evidence="3">The sequence shown here is derived from an EMBL/GenBank/DDBJ whole genome shotgun (WGS) entry which is preliminary data.</text>
</comment>
<gene>
    <name evidence="3" type="ORF">COX37_00220</name>
</gene>
<accession>A0A2G9YV75</accession>
<dbReference type="InterPro" id="IPR036615">
    <property type="entry name" value="Mur_ligase_C_dom_sf"/>
</dbReference>
<dbReference type="GO" id="GO:0005524">
    <property type="term" value="F:ATP binding"/>
    <property type="evidence" value="ECO:0007669"/>
    <property type="project" value="InterPro"/>
</dbReference>
<evidence type="ECO:0008006" key="5">
    <source>
        <dbReference type="Google" id="ProtNLM"/>
    </source>
</evidence>
<dbReference type="PANTHER" id="PTHR23135:SF4">
    <property type="entry name" value="UDP-N-ACETYLMURAMOYL-L-ALANYL-D-GLUTAMATE--2,6-DIAMINOPIMELATE LIGASE MURE HOMOLOG, CHLOROPLASTIC"/>
    <property type="match status" value="1"/>
</dbReference>
<dbReference type="InterPro" id="IPR013221">
    <property type="entry name" value="Mur_ligase_cen"/>
</dbReference>
<evidence type="ECO:0000259" key="1">
    <source>
        <dbReference type="Pfam" id="PF02875"/>
    </source>
</evidence>
<dbReference type="Gene3D" id="3.90.190.20">
    <property type="entry name" value="Mur ligase, C-terminal domain"/>
    <property type="match status" value="1"/>
</dbReference>
<organism evidence="3 4">
    <name type="scientific">Candidatus Nealsonbacteria bacterium CG23_combo_of_CG06-09_8_20_14_all_39_17</name>
    <dbReference type="NCBI Taxonomy" id="1974722"/>
    <lineage>
        <taxon>Bacteria</taxon>
        <taxon>Candidatus Nealsoniibacteriota</taxon>
    </lineage>
</organism>
<dbReference type="Pfam" id="PF02875">
    <property type="entry name" value="Mur_ligase_C"/>
    <property type="match status" value="1"/>
</dbReference>
<dbReference type="EMBL" id="PCRO01000004">
    <property type="protein sequence ID" value="PIP23130.1"/>
    <property type="molecule type" value="Genomic_DNA"/>
</dbReference>
<reference evidence="3 4" key="1">
    <citation type="submission" date="2017-09" db="EMBL/GenBank/DDBJ databases">
        <title>Depth-based differentiation of microbial function through sediment-hosted aquifers and enrichment of novel symbionts in the deep terrestrial subsurface.</title>
        <authorList>
            <person name="Probst A.J."/>
            <person name="Ladd B."/>
            <person name="Jarett J.K."/>
            <person name="Geller-Mcgrath D.E."/>
            <person name="Sieber C.M."/>
            <person name="Emerson J.B."/>
            <person name="Anantharaman K."/>
            <person name="Thomas B.C."/>
            <person name="Malmstrom R."/>
            <person name="Stieglmeier M."/>
            <person name="Klingl A."/>
            <person name="Woyke T."/>
            <person name="Ryan C.M."/>
            <person name="Banfield J.F."/>
        </authorList>
    </citation>
    <scope>NUCLEOTIDE SEQUENCE [LARGE SCALE GENOMIC DNA]</scope>
    <source>
        <strain evidence="3">CG23_combo_of_CG06-09_8_20_14_all_39_17</strain>
    </source>
</reference>
<protein>
    <recommendedName>
        <fullName evidence="5">UDP-N-acetylmuramoyl-L-alanyl-D-glutamate--2, 6-diaminopimelate ligase</fullName>
    </recommendedName>
</protein>
<feature type="domain" description="Mur ligase C-terminal" evidence="1">
    <location>
        <begin position="246"/>
        <end position="394"/>
    </location>
</feature>
<evidence type="ECO:0000259" key="2">
    <source>
        <dbReference type="Pfam" id="PF08245"/>
    </source>
</evidence>
<evidence type="ECO:0000313" key="4">
    <source>
        <dbReference type="Proteomes" id="UP000229976"/>
    </source>
</evidence>
<dbReference type="Pfam" id="PF08245">
    <property type="entry name" value="Mur_ligase_M"/>
    <property type="match status" value="1"/>
</dbReference>
<evidence type="ECO:0000313" key="3">
    <source>
        <dbReference type="EMBL" id="PIP23130.1"/>
    </source>
</evidence>
<name>A0A2G9YV75_9BACT</name>
<dbReference type="SUPFAM" id="SSF53623">
    <property type="entry name" value="MurD-like peptide ligases, catalytic domain"/>
    <property type="match status" value="1"/>
</dbReference>
<dbReference type="GO" id="GO:0016881">
    <property type="term" value="F:acid-amino acid ligase activity"/>
    <property type="evidence" value="ECO:0007669"/>
    <property type="project" value="InterPro"/>
</dbReference>